<dbReference type="AlphaFoldDB" id="A0A813V1R1"/>
<dbReference type="Proteomes" id="UP000681722">
    <property type="component" value="Unassembled WGS sequence"/>
</dbReference>
<comment type="caution">
    <text evidence="2">The sequence shown here is derived from an EMBL/GenBank/DDBJ whole genome shotgun (WGS) entry which is preliminary data.</text>
</comment>
<evidence type="ECO:0000256" key="1">
    <source>
        <dbReference type="SAM" id="MobiDB-lite"/>
    </source>
</evidence>
<name>A0A813V1R1_9BILA</name>
<dbReference type="EMBL" id="CAJNOQ010000772">
    <property type="protein sequence ID" value="CAF0836987.1"/>
    <property type="molecule type" value="Genomic_DNA"/>
</dbReference>
<dbReference type="EMBL" id="CAJOBC010000773">
    <property type="protein sequence ID" value="CAF3624308.1"/>
    <property type="molecule type" value="Genomic_DNA"/>
</dbReference>
<reference evidence="2" key="1">
    <citation type="submission" date="2021-02" db="EMBL/GenBank/DDBJ databases">
        <authorList>
            <person name="Nowell W R."/>
        </authorList>
    </citation>
    <scope>NUCLEOTIDE SEQUENCE</scope>
</reference>
<sequence>MFRKKIKQEVNDNNDDFNEHTQSRNRFSIKQQRLSSNHLSIHSSKSILRGVNERHQSETQCQCACAKKVENLEKKLNTILEILIRNQINLNNDLETCQTIIADEDEKEQEEEFIEEENDGEINLSTVEEFPNAVLTETGFNLLLLKAASPSSFLSQAARKIFTYEELRIGCLPDYRGTNQFVPLNENKLRLMLYAARVRYGMSDENFKYTWKTQLRRKFAQFLTDNRDRFSNAQLLDDGGNICDDPSSSYIDCTY</sequence>
<evidence type="ECO:0000313" key="4">
    <source>
        <dbReference type="Proteomes" id="UP000663829"/>
    </source>
</evidence>
<protein>
    <submittedName>
        <fullName evidence="2">Uncharacterized protein</fullName>
    </submittedName>
</protein>
<gene>
    <name evidence="2" type="ORF">GPM918_LOCUS5360</name>
    <name evidence="3" type="ORF">SRO942_LOCUS5364</name>
</gene>
<evidence type="ECO:0000313" key="3">
    <source>
        <dbReference type="EMBL" id="CAF3624308.1"/>
    </source>
</evidence>
<proteinExistence type="predicted"/>
<evidence type="ECO:0000313" key="2">
    <source>
        <dbReference type="EMBL" id="CAF0836987.1"/>
    </source>
</evidence>
<feature type="region of interest" description="Disordered" evidence="1">
    <location>
        <begin position="1"/>
        <end position="25"/>
    </location>
</feature>
<dbReference type="Proteomes" id="UP000663829">
    <property type="component" value="Unassembled WGS sequence"/>
</dbReference>
<organism evidence="2 4">
    <name type="scientific">Didymodactylos carnosus</name>
    <dbReference type="NCBI Taxonomy" id="1234261"/>
    <lineage>
        <taxon>Eukaryota</taxon>
        <taxon>Metazoa</taxon>
        <taxon>Spiralia</taxon>
        <taxon>Gnathifera</taxon>
        <taxon>Rotifera</taxon>
        <taxon>Eurotatoria</taxon>
        <taxon>Bdelloidea</taxon>
        <taxon>Philodinida</taxon>
        <taxon>Philodinidae</taxon>
        <taxon>Didymodactylos</taxon>
    </lineage>
</organism>
<accession>A0A813V1R1</accession>
<keyword evidence="4" id="KW-1185">Reference proteome</keyword>